<feature type="compositionally biased region" description="Basic and acidic residues" evidence="1">
    <location>
        <begin position="1"/>
        <end position="12"/>
    </location>
</feature>
<evidence type="ECO:0000313" key="3">
    <source>
        <dbReference type="Proteomes" id="UP001152561"/>
    </source>
</evidence>
<keyword evidence="3" id="KW-1185">Reference proteome</keyword>
<reference evidence="3" key="1">
    <citation type="journal article" date="2023" name="Proc. Natl. Acad. Sci. U.S.A.">
        <title>Genomic and structural basis for evolution of tropane alkaloid biosynthesis.</title>
        <authorList>
            <person name="Wanga Y.-J."/>
            <person name="Taina T."/>
            <person name="Yua J.-Y."/>
            <person name="Lia J."/>
            <person name="Xua B."/>
            <person name="Chenc J."/>
            <person name="D'Auriad J.C."/>
            <person name="Huanga J.-P."/>
            <person name="Huanga S.-X."/>
        </authorList>
    </citation>
    <scope>NUCLEOTIDE SEQUENCE [LARGE SCALE GENOMIC DNA]</scope>
    <source>
        <strain evidence="3">cv. KIB-2019</strain>
    </source>
</reference>
<proteinExistence type="predicted"/>
<dbReference type="Proteomes" id="UP001152561">
    <property type="component" value="Unassembled WGS sequence"/>
</dbReference>
<organism evidence="2 3">
    <name type="scientific">Anisodus acutangulus</name>
    <dbReference type="NCBI Taxonomy" id="402998"/>
    <lineage>
        <taxon>Eukaryota</taxon>
        <taxon>Viridiplantae</taxon>
        <taxon>Streptophyta</taxon>
        <taxon>Embryophyta</taxon>
        <taxon>Tracheophyta</taxon>
        <taxon>Spermatophyta</taxon>
        <taxon>Magnoliopsida</taxon>
        <taxon>eudicotyledons</taxon>
        <taxon>Gunneridae</taxon>
        <taxon>Pentapetalae</taxon>
        <taxon>asterids</taxon>
        <taxon>lamiids</taxon>
        <taxon>Solanales</taxon>
        <taxon>Solanaceae</taxon>
        <taxon>Solanoideae</taxon>
        <taxon>Hyoscyameae</taxon>
        <taxon>Anisodus</taxon>
    </lineage>
</organism>
<gene>
    <name evidence="2" type="ORF">K7X08_027813</name>
</gene>
<protein>
    <submittedName>
        <fullName evidence="2">Uncharacterized protein</fullName>
    </submittedName>
</protein>
<dbReference type="EMBL" id="JAJAGQ010000017">
    <property type="protein sequence ID" value="KAJ8538592.1"/>
    <property type="molecule type" value="Genomic_DNA"/>
</dbReference>
<sequence length="192" mass="21306">MENDEFGSKWSDREEETEGSIEEAHSQDSIVNLVDNSYDSTKTHYGGSRGDSLNSDGVIIEKAEEIVKNEDMPPDKPPYYADKFAIEVEGDMMIADQTDARLLSQAETEPCVKIPADDNNNGKSVSTEKMSPNAILWDIVSYKVTQEEIQKATINIYTQEDDKENEYNPNGVQKENATSGEEISQPGQAADS</sequence>
<comment type="caution">
    <text evidence="2">The sequence shown here is derived from an EMBL/GenBank/DDBJ whole genome shotgun (WGS) entry which is preliminary data.</text>
</comment>
<feature type="compositionally biased region" description="Polar residues" evidence="1">
    <location>
        <begin position="167"/>
        <end position="192"/>
    </location>
</feature>
<dbReference type="AlphaFoldDB" id="A0A9Q1LND1"/>
<feature type="region of interest" description="Disordered" evidence="1">
    <location>
        <begin position="1"/>
        <end position="30"/>
    </location>
</feature>
<evidence type="ECO:0000313" key="2">
    <source>
        <dbReference type="EMBL" id="KAJ8538592.1"/>
    </source>
</evidence>
<name>A0A9Q1LND1_9SOLA</name>
<accession>A0A9Q1LND1</accession>
<feature type="region of interest" description="Disordered" evidence="1">
    <location>
        <begin position="156"/>
        <end position="192"/>
    </location>
</feature>
<evidence type="ECO:0000256" key="1">
    <source>
        <dbReference type="SAM" id="MobiDB-lite"/>
    </source>
</evidence>